<protein>
    <submittedName>
        <fullName evidence="2">Uncharacterized protein</fullName>
    </submittedName>
</protein>
<organism evidence="2 3">
    <name type="scientific">Aspergillus luchuensis (strain CBS 106.47)</name>
    <dbReference type="NCBI Taxonomy" id="1137211"/>
    <lineage>
        <taxon>Eukaryota</taxon>
        <taxon>Fungi</taxon>
        <taxon>Dikarya</taxon>
        <taxon>Ascomycota</taxon>
        <taxon>Pezizomycotina</taxon>
        <taxon>Eurotiomycetes</taxon>
        <taxon>Eurotiomycetidae</taxon>
        <taxon>Eurotiales</taxon>
        <taxon>Aspergillaceae</taxon>
        <taxon>Aspergillus</taxon>
        <taxon>Aspergillus subgen. Circumdati</taxon>
    </lineage>
</organism>
<name>A0A1M3T4V2_ASPLC</name>
<feature type="region of interest" description="Disordered" evidence="1">
    <location>
        <begin position="35"/>
        <end position="54"/>
    </location>
</feature>
<evidence type="ECO:0000313" key="3">
    <source>
        <dbReference type="Proteomes" id="UP000184063"/>
    </source>
</evidence>
<sequence length="54" mass="5868">MPTDSHAVFLSTAAPVIGVSELHIGHVFPAGWDDSPTSRMHIQTAGPCKKRKRK</sequence>
<dbReference type="EMBL" id="KV878249">
    <property type="protein sequence ID" value="OJZ81768.1"/>
    <property type="molecule type" value="Genomic_DNA"/>
</dbReference>
<dbReference type="Proteomes" id="UP000184063">
    <property type="component" value="Unassembled WGS sequence"/>
</dbReference>
<gene>
    <name evidence="2" type="ORF">ASPFODRAFT_51446</name>
</gene>
<evidence type="ECO:0000313" key="2">
    <source>
        <dbReference type="EMBL" id="OJZ81768.1"/>
    </source>
</evidence>
<dbReference type="VEuPathDB" id="FungiDB:ASPFODRAFT_51446"/>
<accession>A0A1M3T4V2</accession>
<reference evidence="3" key="1">
    <citation type="journal article" date="2017" name="Genome Biol.">
        <title>Comparative genomics reveals high biological diversity and specific adaptations in the industrially and medically important fungal genus Aspergillus.</title>
        <authorList>
            <person name="de Vries R.P."/>
            <person name="Riley R."/>
            <person name="Wiebenga A."/>
            <person name="Aguilar-Osorio G."/>
            <person name="Amillis S."/>
            <person name="Uchima C.A."/>
            <person name="Anderluh G."/>
            <person name="Asadollahi M."/>
            <person name="Askin M."/>
            <person name="Barry K."/>
            <person name="Battaglia E."/>
            <person name="Bayram O."/>
            <person name="Benocci T."/>
            <person name="Braus-Stromeyer S.A."/>
            <person name="Caldana C."/>
            <person name="Canovas D."/>
            <person name="Cerqueira G.C."/>
            <person name="Chen F."/>
            <person name="Chen W."/>
            <person name="Choi C."/>
            <person name="Clum A."/>
            <person name="Dos Santos R.A."/>
            <person name="Damasio A.R."/>
            <person name="Diallinas G."/>
            <person name="Emri T."/>
            <person name="Fekete E."/>
            <person name="Flipphi M."/>
            <person name="Freyberg S."/>
            <person name="Gallo A."/>
            <person name="Gournas C."/>
            <person name="Habgood R."/>
            <person name="Hainaut M."/>
            <person name="Harispe M.L."/>
            <person name="Henrissat B."/>
            <person name="Hilden K.S."/>
            <person name="Hope R."/>
            <person name="Hossain A."/>
            <person name="Karabika E."/>
            <person name="Karaffa L."/>
            <person name="Karanyi Z."/>
            <person name="Krasevec N."/>
            <person name="Kuo A."/>
            <person name="Kusch H."/>
            <person name="LaButti K."/>
            <person name="Lagendijk E.L."/>
            <person name="Lapidus A."/>
            <person name="Levasseur A."/>
            <person name="Lindquist E."/>
            <person name="Lipzen A."/>
            <person name="Logrieco A.F."/>
            <person name="MacCabe A."/>
            <person name="Maekelae M.R."/>
            <person name="Malavazi I."/>
            <person name="Melin P."/>
            <person name="Meyer V."/>
            <person name="Mielnichuk N."/>
            <person name="Miskei M."/>
            <person name="Molnar A.P."/>
            <person name="Mule G."/>
            <person name="Ngan C.Y."/>
            <person name="Orejas M."/>
            <person name="Orosz E."/>
            <person name="Ouedraogo J.P."/>
            <person name="Overkamp K.M."/>
            <person name="Park H.-S."/>
            <person name="Perrone G."/>
            <person name="Piumi F."/>
            <person name="Punt P.J."/>
            <person name="Ram A.F."/>
            <person name="Ramon A."/>
            <person name="Rauscher S."/>
            <person name="Record E."/>
            <person name="Riano-Pachon D.M."/>
            <person name="Robert V."/>
            <person name="Roehrig J."/>
            <person name="Ruller R."/>
            <person name="Salamov A."/>
            <person name="Salih N.S."/>
            <person name="Samson R.A."/>
            <person name="Sandor E."/>
            <person name="Sanguinetti M."/>
            <person name="Schuetze T."/>
            <person name="Sepcic K."/>
            <person name="Shelest E."/>
            <person name="Sherlock G."/>
            <person name="Sophianopoulou V."/>
            <person name="Squina F.M."/>
            <person name="Sun H."/>
            <person name="Susca A."/>
            <person name="Todd R.B."/>
            <person name="Tsang A."/>
            <person name="Unkles S.E."/>
            <person name="van de Wiele N."/>
            <person name="van Rossen-Uffink D."/>
            <person name="Oliveira J.V."/>
            <person name="Vesth T.C."/>
            <person name="Visser J."/>
            <person name="Yu J.-H."/>
            <person name="Zhou M."/>
            <person name="Andersen M.R."/>
            <person name="Archer D.B."/>
            <person name="Baker S.E."/>
            <person name="Benoit I."/>
            <person name="Brakhage A.A."/>
            <person name="Braus G.H."/>
            <person name="Fischer R."/>
            <person name="Frisvad J.C."/>
            <person name="Goldman G.H."/>
            <person name="Houbraken J."/>
            <person name="Oakley B."/>
            <person name="Pocsi I."/>
            <person name="Scazzocchio C."/>
            <person name="Seiboth B."/>
            <person name="vanKuyk P.A."/>
            <person name="Wortman J."/>
            <person name="Dyer P.S."/>
            <person name="Grigoriev I.V."/>
        </authorList>
    </citation>
    <scope>NUCLEOTIDE SEQUENCE [LARGE SCALE GENOMIC DNA]</scope>
    <source>
        <strain evidence="3">CBS 106.47</strain>
    </source>
</reference>
<dbReference type="AlphaFoldDB" id="A0A1M3T4V2"/>
<evidence type="ECO:0000256" key="1">
    <source>
        <dbReference type="SAM" id="MobiDB-lite"/>
    </source>
</evidence>
<proteinExistence type="predicted"/>